<reference evidence="1" key="1">
    <citation type="journal article" date="2021" name="Proc. Natl. Acad. Sci. U.S.A.">
        <title>A Catalog of Tens of Thousands of Viruses from Human Metagenomes Reveals Hidden Associations with Chronic Diseases.</title>
        <authorList>
            <person name="Tisza M.J."/>
            <person name="Buck C.B."/>
        </authorList>
    </citation>
    <scope>NUCLEOTIDE SEQUENCE</scope>
    <source>
        <strain evidence="1">CtUT63</strain>
    </source>
</reference>
<dbReference type="EMBL" id="BK015595">
    <property type="protein sequence ID" value="DAE14855.1"/>
    <property type="molecule type" value="Genomic_DNA"/>
</dbReference>
<name>A0A8S5Q6A7_9CAUD</name>
<sequence length="181" mass="21289">MEEDKDIKKEIRDYLKEEADTHIRHWIAIKRESKRLYSDIEDRTKKIALKSSSLIKEEDFVVLHEMTHKIQMLNIEAVKVNSRLMFIIQLATSFGMDLDLDTTYASTAKSIIEDRTSGFVFYDDKERLRYADKELEDMFHDMSVKEVSKIGVVQSYELLMKQYNEFKDMKANATGKTKADE</sequence>
<evidence type="ECO:0000313" key="1">
    <source>
        <dbReference type="EMBL" id="DAE14855.1"/>
    </source>
</evidence>
<accession>A0A8S5Q6A7</accession>
<protein>
    <submittedName>
        <fullName evidence="1">Uncharacterized protein</fullName>
    </submittedName>
</protein>
<proteinExistence type="predicted"/>
<organism evidence="1">
    <name type="scientific">Podoviridae sp. ctUT63</name>
    <dbReference type="NCBI Taxonomy" id="2825253"/>
    <lineage>
        <taxon>Viruses</taxon>
        <taxon>Duplodnaviria</taxon>
        <taxon>Heunggongvirae</taxon>
        <taxon>Uroviricota</taxon>
        <taxon>Caudoviricetes</taxon>
    </lineage>
</organism>